<accession>A0A9P9D2G0</accession>
<dbReference type="OrthoDB" id="5027807at2759"/>
<name>A0A9P9D2G0_9HYPO</name>
<reference evidence="1" key="1">
    <citation type="journal article" date="2021" name="Nat. Commun.">
        <title>Genetic determinants of endophytism in the Arabidopsis root mycobiome.</title>
        <authorList>
            <person name="Mesny F."/>
            <person name="Miyauchi S."/>
            <person name="Thiergart T."/>
            <person name="Pickel B."/>
            <person name="Atanasova L."/>
            <person name="Karlsson M."/>
            <person name="Huettel B."/>
            <person name="Barry K.W."/>
            <person name="Haridas S."/>
            <person name="Chen C."/>
            <person name="Bauer D."/>
            <person name="Andreopoulos W."/>
            <person name="Pangilinan J."/>
            <person name="LaButti K."/>
            <person name="Riley R."/>
            <person name="Lipzen A."/>
            <person name="Clum A."/>
            <person name="Drula E."/>
            <person name="Henrissat B."/>
            <person name="Kohler A."/>
            <person name="Grigoriev I.V."/>
            <person name="Martin F.M."/>
            <person name="Hacquard S."/>
        </authorList>
    </citation>
    <scope>NUCLEOTIDE SEQUENCE</scope>
    <source>
        <strain evidence="1">MPI-CAGE-AT-0021</strain>
    </source>
</reference>
<keyword evidence="2" id="KW-1185">Reference proteome</keyword>
<sequence length="147" mass="16190">MYSPKQHTWCGLLLLGHQVPQGGKDSQDDPSKAGARAKLAVIQRDHRSRRCAGETVSPTPTISQLGVLEDFDTSHLLHLKWQLGCQASSIPQFADSVAWAAELIFSPSSVEIAFPHGNRMSATPVKKKRHEVGVWEVSIHQFLSVRA</sequence>
<comment type="caution">
    <text evidence="1">The sequence shown here is derived from an EMBL/GenBank/DDBJ whole genome shotgun (WGS) entry which is preliminary data.</text>
</comment>
<organism evidence="1 2">
    <name type="scientific">Dactylonectria estremocensis</name>
    <dbReference type="NCBI Taxonomy" id="1079267"/>
    <lineage>
        <taxon>Eukaryota</taxon>
        <taxon>Fungi</taxon>
        <taxon>Dikarya</taxon>
        <taxon>Ascomycota</taxon>
        <taxon>Pezizomycotina</taxon>
        <taxon>Sordariomycetes</taxon>
        <taxon>Hypocreomycetidae</taxon>
        <taxon>Hypocreales</taxon>
        <taxon>Nectriaceae</taxon>
        <taxon>Dactylonectria</taxon>
    </lineage>
</organism>
<gene>
    <name evidence="1" type="ORF">B0J13DRAFT_272562</name>
</gene>
<evidence type="ECO:0000313" key="2">
    <source>
        <dbReference type="Proteomes" id="UP000717696"/>
    </source>
</evidence>
<evidence type="ECO:0000313" key="1">
    <source>
        <dbReference type="EMBL" id="KAH7111505.1"/>
    </source>
</evidence>
<dbReference type="AlphaFoldDB" id="A0A9P9D2G0"/>
<protein>
    <submittedName>
        <fullName evidence="1">Uncharacterized protein</fullName>
    </submittedName>
</protein>
<dbReference type="Proteomes" id="UP000717696">
    <property type="component" value="Unassembled WGS sequence"/>
</dbReference>
<dbReference type="EMBL" id="JAGMUU010000056">
    <property type="protein sequence ID" value="KAH7111505.1"/>
    <property type="molecule type" value="Genomic_DNA"/>
</dbReference>
<proteinExistence type="predicted"/>